<protein>
    <submittedName>
        <fullName evidence="1">Pentapeptide repeat-containing protein</fullName>
    </submittedName>
</protein>
<dbReference type="SUPFAM" id="SSF141571">
    <property type="entry name" value="Pentapeptide repeat-like"/>
    <property type="match status" value="1"/>
</dbReference>
<dbReference type="EMBL" id="FMCS01000013">
    <property type="protein sequence ID" value="SCF30424.1"/>
    <property type="molecule type" value="Genomic_DNA"/>
</dbReference>
<organism evidence="1 2">
    <name type="scientific">Micromonospora chaiyaphumensis</name>
    <dbReference type="NCBI Taxonomy" id="307119"/>
    <lineage>
        <taxon>Bacteria</taxon>
        <taxon>Bacillati</taxon>
        <taxon>Actinomycetota</taxon>
        <taxon>Actinomycetes</taxon>
        <taxon>Micromonosporales</taxon>
        <taxon>Micromonosporaceae</taxon>
        <taxon>Micromonospora</taxon>
    </lineage>
</organism>
<dbReference type="AlphaFoldDB" id="A0A1C4ZBY7"/>
<reference evidence="2" key="1">
    <citation type="submission" date="2016-06" db="EMBL/GenBank/DDBJ databases">
        <authorList>
            <person name="Varghese N."/>
            <person name="Submissions Spin"/>
        </authorList>
    </citation>
    <scope>NUCLEOTIDE SEQUENCE [LARGE SCALE GENOMIC DNA]</scope>
    <source>
        <strain evidence="2">DSM 45246</strain>
    </source>
</reference>
<evidence type="ECO:0000313" key="1">
    <source>
        <dbReference type="EMBL" id="SCF30424.1"/>
    </source>
</evidence>
<dbReference type="Gene3D" id="2.160.20.80">
    <property type="entry name" value="E3 ubiquitin-protein ligase SopA"/>
    <property type="match status" value="1"/>
</dbReference>
<accession>A0A1C4ZBY7</accession>
<gene>
    <name evidence="1" type="ORF">GA0070214_11370</name>
</gene>
<sequence length="796" mass="89110">MSLYDEAVTFLESEGWSVPGELRGEVVRARRAAYADNSEHMTVWCPAAPDAEELHRREATLLQRFAEEARTPGAKFLLVESTQGLSTDFRRLAKHEYNVDIRVPIQFFDARFKWDDTSVSALAGTAAQQLRRDGELAARRRTPQPFEAVGTGVVGSDLLTDLARRFDSPGAWDRPIVLVTAPAGFGKSVLFESLFETLYTNFQKAKKQLRRAYRPLPLLPDYAALASAPALGPMVDALLQTEVARPVKQPTFQWMLTRGFASWLLDGLDEVIAQDPGFFEYIHEIVARPDNPTTPRILLCVRDSLLSSNQALRDFLAVAHEYVEEFRLLPWRPESIRTFARIRLQDKDQELLSILDAKPQLMKLCGTPYYAELLAERVAEGKTDGIPDDYSEMDLVYDAVDAIMDREYKKEQLQENVVSRHDLLDVISHVAVAELENDNRGVPTDEIGQLAEFVLPSDLSDPERERCTDAICRLPVFRAASERQRVRFAQDVIFEHQIGIRAAQYFAVNPVRFAQLLDCRPFPPDSFALRVLCARIRELAAGEELLTRLASATATPTAFRNILQVLLGLPDCARLLIHAPLERQDLSGLTFSGLPLAGVSFRGANLESTRFNSCVMTGCDLSDATLHGTRFDACLPTLAEADFGHLTGFVSVEIDSRTAIEDVADFVKLLGTDGRREHPFVGPCPTALQLRFLFLKFVRPDGHYRRDSLDEKGLLSGRRIVDPASVLNGAVRAGFLTAIPKRRRYERTHSQLYADMVGFAQNLRVTPAIRSLLEDTCRVEGCSHVVQENLTSATFD</sequence>
<name>A0A1C4ZBY7_9ACTN</name>
<dbReference type="Pfam" id="PF00805">
    <property type="entry name" value="Pentapeptide"/>
    <property type="match status" value="1"/>
</dbReference>
<dbReference type="RefSeq" id="WP_091269510.1">
    <property type="nucleotide sequence ID" value="NZ_FMCS01000013.1"/>
</dbReference>
<dbReference type="InterPro" id="IPR001646">
    <property type="entry name" value="5peptide_repeat"/>
</dbReference>
<dbReference type="Proteomes" id="UP000199629">
    <property type="component" value="Unassembled WGS sequence"/>
</dbReference>
<proteinExistence type="predicted"/>
<keyword evidence="2" id="KW-1185">Reference proteome</keyword>
<evidence type="ECO:0000313" key="2">
    <source>
        <dbReference type="Proteomes" id="UP000199629"/>
    </source>
</evidence>